<dbReference type="Proteomes" id="UP000044625">
    <property type="component" value="Unassembled WGS sequence"/>
</dbReference>
<evidence type="ECO:0000256" key="1">
    <source>
        <dbReference type="SAM" id="Phobius"/>
    </source>
</evidence>
<reference evidence="2 3" key="1">
    <citation type="submission" date="2015-03" db="EMBL/GenBank/DDBJ databases">
        <authorList>
            <consortium name="Pathogen Informatics"/>
            <person name="Murphy D."/>
        </authorList>
    </citation>
    <scope>NUCLEOTIDE SEQUENCE [LARGE SCALE GENOMIC DNA]</scope>
    <source>
        <strain evidence="3">type strain: CIP110230</strain>
    </source>
</reference>
<dbReference type="EMBL" id="CWJL01000019">
    <property type="protein sequence ID" value="CRY68304.1"/>
    <property type="molecule type" value="Genomic_DNA"/>
</dbReference>
<gene>
    <name evidence="2" type="ORF">ERS137968_03406</name>
</gene>
<sequence length="75" mass="8621">MRQKSVYETRVYSDIHYDNGLPDEISTVIATSYLYSLYAAGIFIFLTTTMNFFNVNNVINTNKKITRCLSLPTID</sequence>
<organism evidence="2 3">
    <name type="scientific">Yersinia pekkanenii</name>
    <dbReference type="NCBI Taxonomy" id="1288385"/>
    <lineage>
        <taxon>Bacteria</taxon>
        <taxon>Pseudomonadati</taxon>
        <taxon>Pseudomonadota</taxon>
        <taxon>Gammaproteobacteria</taxon>
        <taxon>Enterobacterales</taxon>
        <taxon>Yersiniaceae</taxon>
        <taxon>Yersinia</taxon>
    </lineage>
</organism>
<accession>A0ABP1ZTQ4</accession>
<comment type="caution">
    <text evidence="2">The sequence shown here is derived from an EMBL/GenBank/DDBJ whole genome shotgun (WGS) entry which is preliminary data.</text>
</comment>
<evidence type="ECO:0000313" key="3">
    <source>
        <dbReference type="Proteomes" id="UP000044625"/>
    </source>
</evidence>
<evidence type="ECO:0000313" key="2">
    <source>
        <dbReference type="EMBL" id="CRY68304.1"/>
    </source>
</evidence>
<keyword evidence="3" id="KW-1185">Reference proteome</keyword>
<feature type="transmembrane region" description="Helical" evidence="1">
    <location>
        <begin position="33"/>
        <end position="53"/>
    </location>
</feature>
<keyword evidence="1" id="KW-1133">Transmembrane helix</keyword>
<proteinExistence type="predicted"/>
<name>A0ABP1ZTQ4_9GAMM</name>
<protein>
    <submittedName>
        <fullName evidence="2">Membrane protein</fullName>
    </submittedName>
</protein>
<keyword evidence="1" id="KW-0472">Membrane</keyword>
<keyword evidence="1" id="KW-0812">Transmembrane</keyword>